<sequence length="91" mass="9543">MKSKNVILGTVAVLFAIGGSFASSLLVPGEYAKQGVNCRAITTTCDVAGGNLCNVRITNVTPNVILPVYDDPACLIRTNTTSQVPINGQFE</sequence>
<gene>
    <name evidence="1" type="ORF">KK062_27120</name>
</gene>
<dbReference type="AlphaFoldDB" id="A0AAP2GT90"/>
<dbReference type="RefSeq" id="WP_254087513.1">
    <property type="nucleotide sequence ID" value="NZ_JAHESE010000045.1"/>
</dbReference>
<proteinExistence type="predicted"/>
<dbReference type="InterPro" id="IPR045391">
    <property type="entry name" value="DUF6520"/>
</dbReference>
<evidence type="ECO:0000313" key="2">
    <source>
        <dbReference type="Proteomes" id="UP001319080"/>
    </source>
</evidence>
<evidence type="ECO:0000313" key="1">
    <source>
        <dbReference type="EMBL" id="MBT1711944.1"/>
    </source>
</evidence>
<protein>
    <submittedName>
        <fullName evidence="1">Uncharacterized protein</fullName>
    </submittedName>
</protein>
<reference evidence="1 2" key="1">
    <citation type="submission" date="2021-05" db="EMBL/GenBank/DDBJ databases">
        <title>A Polyphasic approach of four new species of the genus Ohtaekwangia: Ohtaekwangia histidinii sp. nov., Ohtaekwangia cretensis sp. nov., Ohtaekwangia indiensis sp. nov., Ohtaekwangia reichenbachii sp. nov. from diverse environment.</title>
        <authorList>
            <person name="Octaviana S."/>
        </authorList>
    </citation>
    <scope>NUCLEOTIDE SEQUENCE [LARGE SCALE GENOMIC DNA]</scope>
    <source>
        <strain evidence="1 2">PWU5</strain>
    </source>
</reference>
<keyword evidence="2" id="KW-1185">Reference proteome</keyword>
<dbReference type="Pfam" id="PF20130">
    <property type="entry name" value="DUF6520"/>
    <property type="match status" value="1"/>
</dbReference>
<comment type="caution">
    <text evidence="1">The sequence shown here is derived from an EMBL/GenBank/DDBJ whole genome shotgun (WGS) entry which is preliminary data.</text>
</comment>
<dbReference type="Proteomes" id="UP001319080">
    <property type="component" value="Unassembled WGS sequence"/>
</dbReference>
<dbReference type="EMBL" id="JAHESE010000045">
    <property type="protein sequence ID" value="MBT1711944.1"/>
    <property type="molecule type" value="Genomic_DNA"/>
</dbReference>
<accession>A0AAP2GT90</accession>
<name>A0AAP2GT90_9BACT</name>
<organism evidence="1 2">
    <name type="scientific">Dawidia cretensis</name>
    <dbReference type="NCBI Taxonomy" id="2782350"/>
    <lineage>
        <taxon>Bacteria</taxon>
        <taxon>Pseudomonadati</taxon>
        <taxon>Bacteroidota</taxon>
        <taxon>Cytophagia</taxon>
        <taxon>Cytophagales</taxon>
        <taxon>Chryseotaleaceae</taxon>
        <taxon>Dawidia</taxon>
    </lineage>
</organism>